<feature type="compositionally biased region" description="Polar residues" evidence="1">
    <location>
        <begin position="41"/>
        <end position="56"/>
    </location>
</feature>
<organism evidence="2 3">
    <name type="scientific">Vespula maculifrons</name>
    <name type="common">Eastern yellow jacket</name>
    <name type="synonym">Wasp</name>
    <dbReference type="NCBI Taxonomy" id="7453"/>
    <lineage>
        <taxon>Eukaryota</taxon>
        <taxon>Metazoa</taxon>
        <taxon>Ecdysozoa</taxon>
        <taxon>Arthropoda</taxon>
        <taxon>Hexapoda</taxon>
        <taxon>Insecta</taxon>
        <taxon>Pterygota</taxon>
        <taxon>Neoptera</taxon>
        <taxon>Endopterygota</taxon>
        <taxon>Hymenoptera</taxon>
        <taxon>Apocrita</taxon>
        <taxon>Aculeata</taxon>
        <taxon>Vespoidea</taxon>
        <taxon>Vespidae</taxon>
        <taxon>Vespinae</taxon>
        <taxon>Vespula</taxon>
    </lineage>
</organism>
<name>A0ABD2ALF9_VESMC</name>
<proteinExistence type="predicted"/>
<gene>
    <name evidence="2" type="ORF">V1477_020272</name>
</gene>
<sequence length="142" mass="16225">MDFWINYKDQQSKKNEKDAVQEITFCGRAEIRRMKAKKESQMITDPTNKTMLNNSISPTRSVSSIRIASHVNSVSNPTHPVLSVSRTTVSNYERTTAQQYGQQINNIINKFINNIIRITIISIINNIINSGINNIRQQALMQ</sequence>
<evidence type="ECO:0000313" key="2">
    <source>
        <dbReference type="EMBL" id="KAL2721452.1"/>
    </source>
</evidence>
<protein>
    <submittedName>
        <fullName evidence="2">Homeobox protein Hox-C4a-like</fullName>
    </submittedName>
</protein>
<accession>A0ABD2ALF9</accession>
<reference evidence="2 3" key="1">
    <citation type="journal article" date="2024" name="Ann. Entomol. Soc. Am.">
        <title>Genomic analyses of the southern and eastern yellowjacket wasps (Hymenoptera: Vespidae) reveal evolutionary signatures of social life.</title>
        <authorList>
            <person name="Catto M.A."/>
            <person name="Caine P.B."/>
            <person name="Orr S.E."/>
            <person name="Hunt B.G."/>
            <person name="Goodisman M.A.D."/>
        </authorList>
    </citation>
    <scope>NUCLEOTIDE SEQUENCE [LARGE SCALE GENOMIC DNA]</scope>
    <source>
        <strain evidence="2">232</strain>
        <tissue evidence="2">Head and thorax</tissue>
    </source>
</reference>
<dbReference type="AlphaFoldDB" id="A0ABD2ALF9"/>
<evidence type="ECO:0000256" key="1">
    <source>
        <dbReference type="SAM" id="MobiDB-lite"/>
    </source>
</evidence>
<comment type="caution">
    <text evidence="2">The sequence shown here is derived from an EMBL/GenBank/DDBJ whole genome shotgun (WGS) entry which is preliminary data.</text>
</comment>
<evidence type="ECO:0000313" key="3">
    <source>
        <dbReference type="Proteomes" id="UP001607303"/>
    </source>
</evidence>
<dbReference type="EMBL" id="JAYRBN010000116">
    <property type="protein sequence ID" value="KAL2721452.1"/>
    <property type="molecule type" value="Genomic_DNA"/>
</dbReference>
<dbReference type="Proteomes" id="UP001607303">
    <property type="component" value="Unassembled WGS sequence"/>
</dbReference>
<feature type="region of interest" description="Disordered" evidence="1">
    <location>
        <begin position="36"/>
        <end position="56"/>
    </location>
</feature>
<keyword evidence="3" id="KW-1185">Reference proteome</keyword>